<dbReference type="EMBL" id="WWCR01000002">
    <property type="protein sequence ID" value="MYM71243.1"/>
    <property type="molecule type" value="Genomic_DNA"/>
</dbReference>
<evidence type="ECO:0000313" key="1">
    <source>
        <dbReference type="EMBL" id="MYM71243.1"/>
    </source>
</evidence>
<name>A0A7X4KG74_9BURK</name>
<reference evidence="3 4" key="1">
    <citation type="submission" date="2019-12" db="EMBL/GenBank/DDBJ databases">
        <title>Novel species isolated from a subtropical stream in China.</title>
        <authorList>
            <person name="Lu H."/>
        </authorList>
    </citation>
    <scope>NUCLEOTIDE SEQUENCE [LARGE SCALE GENOMIC DNA]</scope>
    <source>
        <strain evidence="2 3">FT109W</strain>
        <strain evidence="1 4">FT134W</strain>
    </source>
</reference>
<sequence length="148" mass="16204">MKPSILTISACGIFTTGIAFAGEQHLTCPARLEPDAIQPNHLPAGWELHMLRPVYLTEGGMLHGPPEESAFLVPDNSTSRKAGKQTREMQHWSFDVPHGYTMWVYCGYGGGGATLKLFQQVTESATECTLSSQSTNGRTKEVLEFSCK</sequence>
<evidence type="ECO:0000313" key="4">
    <source>
        <dbReference type="Proteomes" id="UP000469734"/>
    </source>
</evidence>
<keyword evidence="3" id="KW-1185">Reference proteome</keyword>
<comment type="caution">
    <text evidence="1">The sequence shown here is derived from an EMBL/GenBank/DDBJ whole genome shotgun (WGS) entry which is preliminary data.</text>
</comment>
<dbReference type="Proteomes" id="UP000466332">
    <property type="component" value="Unassembled WGS sequence"/>
</dbReference>
<dbReference type="AlphaFoldDB" id="A0A7X4KG74"/>
<dbReference type="NCBIfam" id="NF042415">
    <property type="entry name" value="STY0301_fam"/>
    <property type="match status" value="1"/>
</dbReference>
<evidence type="ECO:0000313" key="2">
    <source>
        <dbReference type="EMBL" id="MYN39278.1"/>
    </source>
</evidence>
<evidence type="ECO:0000313" key="3">
    <source>
        <dbReference type="Proteomes" id="UP000466332"/>
    </source>
</evidence>
<dbReference type="Proteomes" id="UP000469734">
    <property type="component" value="Unassembled WGS sequence"/>
</dbReference>
<proteinExistence type="predicted"/>
<accession>A0A7X4KG74</accession>
<dbReference type="InterPro" id="IPR049973">
    <property type="entry name" value="STY0301-like"/>
</dbReference>
<gene>
    <name evidence="2" type="ORF">GTP55_07835</name>
    <name evidence="1" type="ORF">GTP56_03420</name>
</gene>
<protein>
    <submittedName>
        <fullName evidence="1">Uncharacterized protein</fullName>
    </submittedName>
</protein>
<dbReference type="RefSeq" id="WP_161044380.1">
    <property type="nucleotide sequence ID" value="NZ_WWCR01000002.1"/>
</dbReference>
<organism evidence="1 4">
    <name type="scientific">Duganella margarita</name>
    <dbReference type="NCBI Taxonomy" id="2692170"/>
    <lineage>
        <taxon>Bacteria</taxon>
        <taxon>Pseudomonadati</taxon>
        <taxon>Pseudomonadota</taxon>
        <taxon>Betaproteobacteria</taxon>
        <taxon>Burkholderiales</taxon>
        <taxon>Oxalobacteraceae</taxon>
        <taxon>Telluria group</taxon>
        <taxon>Duganella</taxon>
    </lineage>
</organism>
<dbReference type="EMBL" id="WWCS01000004">
    <property type="protein sequence ID" value="MYN39278.1"/>
    <property type="molecule type" value="Genomic_DNA"/>
</dbReference>